<evidence type="ECO:0000256" key="1">
    <source>
        <dbReference type="SAM" id="SignalP"/>
    </source>
</evidence>
<name>A0ABT8WWI2_9FLAO</name>
<dbReference type="EMBL" id="JAUOEM010000001">
    <property type="protein sequence ID" value="MDO5986057.1"/>
    <property type="molecule type" value="Genomic_DNA"/>
</dbReference>
<dbReference type="InterPro" id="IPR011658">
    <property type="entry name" value="PA14_dom"/>
</dbReference>
<dbReference type="PROSITE" id="PS51820">
    <property type="entry name" value="PA14"/>
    <property type="match status" value="1"/>
</dbReference>
<sequence>MNKTLCLIMLFFSSYYSISQVGIGTTNPQAQLDVSGGNVRFSNYGTGTVTGTELYLLAVENDGDLVEIPISSNYIDQPGLQYYTWDIPSTSQPNIDNKRTLGTSTSQGLINGHLDDAARAAIAPDNNGYIIHYVGTMRVNNTGIFTFNARSDDGSRIYIDNVLVVENWFNQAPTTVSNSVTLARGDHRIEFWYYEYRFGQFMEFTWGINPDSYPVGSVINASQFFVK</sequence>
<accession>A0ABT8WWI2</accession>
<keyword evidence="4" id="KW-1185">Reference proteome</keyword>
<dbReference type="SMART" id="SM00758">
    <property type="entry name" value="PA14"/>
    <property type="match status" value="1"/>
</dbReference>
<feature type="domain" description="PA14" evidence="2">
    <location>
        <begin position="75"/>
        <end position="222"/>
    </location>
</feature>
<feature type="signal peptide" evidence="1">
    <location>
        <begin position="1"/>
        <end position="19"/>
    </location>
</feature>
<dbReference type="Proteomes" id="UP001176891">
    <property type="component" value="Unassembled WGS sequence"/>
</dbReference>
<feature type="chain" id="PRO_5046744755" evidence="1">
    <location>
        <begin position="20"/>
        <end position="227"/>
    </location>
</feature>
<proteinExistence type="predicted"/>
<organism evidence="3 4">
    <name type="scientific">Flavivirga amylovorans</name>
    <dbReference type="NCBI Taxonomy" id="870486"/>
    <lineage>
        <taxon>Bacteria</taxon>
        <taxon>Pseudomonadati</taxon>
        <taxon>Bacteroidota</taxon>
        <taxon>Flavobacteriia</taxon>
        <taxon>Flavobacteriales</taxon>
        <taxon>Flavobacteriaceae</taxon>
        <taxon>Flavivirga</taxon>
    </lineage>
</organism>
<reference evidence="3" key="1">
    <citation type="submission" date="2023-07" db="EMBL/GenBank/DDBJ databases">
        <title>Two novel species in the genus Flavivirga.</title>
        <authorList>
            <person name="Kwon K."/>
        </authorList>
    </citation>
    <scope>NUCLEOTIDE SEQUENCE</scope>
    <source>
        <strain evidence="3">KACC 14157</strain>
    </source>
</reference>
<comment type="caution">
    <text evidence="3">The sequence shown here is derived from an EMBL/GenBank/DDBJ whole genome shotgun (WGS) entry which is preliminary data.</text>
</comment>
<dbReference type="Pfam" id="PF07691">
    <property type="entry name" value="PA14"/>
    <property type="match status" value="1"/>
</dbReference>
<dbReference type="Gene3D" id="3.90.182.10">
    <property type="entry name" value="Toxin - Anthrax Protective Antigen,domain 1"/>
    <property type="match status" value="1"/>
</dbReference>
<evidence type="ECO:0000259" key="2">
    <source>
        <dbReference type="PROSITE" id="PS51820"/>
    </source>
</evidence>
<evidence type="ECO:0000313" key="3">
    <source>
        <dbReference type="EMBL" id="MDO5986057.1"/>
    </source>
</evidence>
<gene>
    <name evidence="3" type="ORF">Q4Q39_01450</name>
</gene>
<evidence type="ECO:0000313" key="4">
    <source>
        <dbReference type="Proteomes" id="UP001176891"/>
    </source>
</evidence>
<protein>
    <submittedName>
        <fullName evidence="3">PA14 domain-containing protein</fullName>
    </submittedName>
</protein>
<dbReference type="SUPFAM" id="SSF56988">
    <property type="entry name" value="Anthrax protective antigen"/>
    <property type="match status" value="1"/>
</dbReference>
<dbReference type="RefSeq" id="WP_303280583.1">
    <property type="nucleotide sequence ID" value="NZ_BAABCZ010000016.1"/>
</dbReference>
<keyword evidence="1" id="KW-0732">Signal</keyword>
<dbReference type="InterPro" id="IPR037524">
    <property type="entry name" value="PA14/GLEYA"/>
</dbReference>